<name>L8WX07_THACA</name>
<dbReference type="HOGENOM" id="CLU_484116_0_0_1"/>
<keyword evidence="2" id="KW-1133">Transmembrane helix</keyword>
<dbReference type="PROSITE" id="PS00108">
    <property type="entry name" value="PROTEIN_KINASE_ST"/>
    <property type="match status" value="1"/>
</dbReference>
<dbReference type="STRING" id="983506.L8WX07"/>
<protein>
    <submittedName>
        <fullName evidence="4">Pkinase domain-containing protein</fullName>
    </submittedName>
</protein>
<sequence>MPIIFGAKTCPHYDIYIDIVEAKTVDFKNVNLSDNGRPLSYINGNARIIRSKFMRANRAHIQGDSFLENQPGEEEYKVNGYSEGVLLIRINDTLTLKRQCRALERELAVWCCLNNPNTLPLSGIVTLDHDFNIFMSPSAIFDFYEHGDITMVRSSVKGWIRFMWLYDVTKGLAYIHSQGIVHGDIKTANVVIDPTSRAQICDFGSAHVLKCSGCIAGPPSQFYSLKSQLYLSPELSMDGDRDPPTTQASDVWALGCAMLEVQIGRLPYSDENGRYVERLAMQRQAAGEVPAREEAFPPNTISHAIGLVALECWIEDPEDRPTAQDVLDMLREACSGYDLATRVQLKVKEHGGRPLGSAITMSAQFALIILCAATCVQAASSVDTKAVSKITLACLLGGVPAVSLIMLTVFCVWIKQRKRRAQKDALANGIELGPDGWPVKTATHNVVLPEVLPGNASATSGVIGNRSDANGSVPPPAYEAGDGKKGAYQIDQHVWRGPRAYPAIAANCPSNHGFAAIKPIKTGKHFGDYSQQLVCDKSDWEKETSFPNALVFFRLSRWKSIFA</sequence>
<dbReference type="EMBL" id="AFRT01001085">
    <property type="protein sequence ID" value="ELU41293.1"/>
    <property type="molecule type" value="Genomic_DNA"/>
</dbReference>
<keyword evidence="2" id="KW-0812">Transmembrane</keyword>
<dbReference type="PROSITE" id="PS50011">
    <property type="entry name" value="PROTEIN_KINASE_DOM"/>
    <property type="match status" value="1"/>
</dbReference>
<dbReference type="InterPro" id="IPR011009">
    <property type="entry name" value="Kinase-like_dom_sf"/>
</dbReference>
<dbReference type="GO" id="GO:0005524">
    <property type="term" value="F:ATP binding"/>
    <property type="evidence" value="ECO:0007669"/>
    <property type="project" value="InterPro"/>
</dbReference>
<proteinExistence type="predicted"/>
<dbReference type="Gene3D" id="1.10.510.10">
    <property type="entry name" value="Transferase(Phosphotransferase) domain 1"/>
    <property type="match status" value="1"/>
</dbReference>
<dbReference type="OrthoDB" id="3142738at2759"/>
<dbReference type="SMART" id="SM00220">
    <property type="entry name" value="S_TKc"/>
    <property type="match status" value="1"/>
</dbReference>
<feature type="transmembrane region" description="Helical" evidence="2">
    <location>
        <begin position="390"/>
        <end position="414"/>
    </location>
</feature>
<keyword evidence="5" id="KW-1185">Reference proteome</keyword>
<evidence type="ECO:0000313" key="5">
    <source>
        <dbReference type="Proteomes" id="UP000011668"/>
    </source>
</evidence>
<reference evidence="4 5" key="1">
    <citation type="journal article" date="2013" name="Nat. Commun.">
        <title>The evolution and pathogenic mechanisms of the rice sheath blight pathogen.</title>
        <authorList>
            <person name="Zheng A."/>
            <person name="Lin R."/>
            <person name="Xu L."/>
            <person name="Qin P."/>
            <person name="Tang C."/>
            <person name="Ai P."/>
            <person name="Zhang D."/>
            <person name="Liu Y."/>
            <person name="Sun Z."/>
            <person name="Feng H."/>
            <person name="Wang Y."/>
            <person name="Chen Y."/>
            <person name="Liang X."/>
            <person name="Fu R."/>
            <person name="Li Q."/>
            <person name="Zhang J."/>
            <person name="Yu X."/>
            <person name="Xie Z."/>
            <person name="Ding L."/>
            <person name="Guan P."/>
            <person name="Tang J."/>
            <person name="Liang Y."/>
            <person name="Wang S."/>
            <person name="Deng Q."/>
            <person name="Li S."/>
            <person name="Zhu J."/>
            <person name="Wang L."/>
            <person name="Liu H."/>
            <person name="Li P."/>
        </authorList>
    </citation>
    <scope>NUCLEOTIDE SEQUENCE [LARGE SCALE GENOMIC DNA]</scope>
    <source>
        <strain evidence="5">AG-1 IA</strain>
    </source>
</reference>
<gene>
    <name evidence="4" type="ORF">AG1IA_04676</name>
</gene>
<keyword evidence="4" id="KW-0418">Kinase</keyword>
<dbReference type="PANTHER" id="PTHR24359">
    <property type="entry name" value="SERINE/THREONINE-PROTEIN KINASE SBK1"/>
    <property type="match status" value="1"/>
</dbReference>
<evidence type="ECO:0000256" key="1">
    <source>
        <dbReference type="SAM" id="MobiDB-lite"/>
    </source>
</evidence>
<dbReference type="Pfam" id="PF00069">
    <property type="entry name" value="Pkinase"/>
    <property type="match status" value="1"/>
</dbReference>
<dbReference type="PANTHER" id="PTHR24359:SF1">
    <property type="entry name" value="INHIBITOR OF NUCLEAR FACTOR KAPPA-B KINASE EPSILON SUBUNIT HOMOLOG 1-RELATED"/>
    <property type="match status" value="1"/>
</dbReference>
<accession>L8WX07</accession>
<dbReference type="SUPFAM" id="SSF56112">
    <property type="entry name" value="Protein kinase-like (PK-like)"/>
    <property type="match status" value="1"/>
</dbReference>
<feature type="domain" description="Protein kinase" evidence="3">
    <location>
        <begin position="42"/>
        <end position="340"/>
    </location>
</feature>
<evidence type="ECO:0000313" key="4">
    <source>
        <dbReference type="EMBL" id="ELU41293.1"/>
    </source>
</evidence>
<dbReference type="InterPro" id="IPR008271">
    <property type="entry name" value="Ser/Thr_kinase_AS"/>
</dbReference>
<dbReference type="Proteomes" id="UP000011668">
    <property type="component" value="Unassembled WGS sequence"/>
</dbReference>
<dbReference type="AlphaFoldDB" id="L8WX07"/>
<feature type="region of interest" description="Disordered" evidence="1">
    <location>
        <begin position="464"/>
        <end position="483"/>
    </location>
</feature>
<organism evidence="4 5">
    <name type="scientific">Thanatephorus cucumeris (strain AG1-IA)</name>
    <name type="common">Rice sheath blight fungus</name>
    <name type="synonym">Rhizoctonia solani</name>
    <dbReference type="NCBI Taxonomy" id="983506"/>
    <lineage>
        <taxon>Eukaryota</taxon>
        <taxon>Fungi</taxon>
        <taxon>Dikarya</taxon>
        <taxon>Basidiomycota</taxon>
        <taxon>Agaricomycotina</taxon>
        <taxon>Agaricomycetes</taxon>
        <taxon>Cantharellales</taxon>
        <taxon>Ceratobasidiaceae</taxon>
        <taxon>Rhizoctonia</taxon>
        <taxon>Rhizoctonia solani AG-1</taxon>
    </lineage>
</organism>
<dbReference type="InterPro" id="IPR000719">
    <property type="entry name" value="Prot_kinase_dom"/>
</dbReference>
<keyword evidence="4" id="KW-0808">Transferase</keyword>
<comment type="caution">
    <text evidence="4">The sequence shown here is derived from an EMBL/GenBank/DDBJ whole genome shotgun (WGS) entry which is preliminary data.</text>
</comment>
<evidence type="ECO:0000259" key="3">
    <source>
        <dbReference type="PROSITE" id="PS50011"/>
    </source>
</evidence>
<keyword evidence="2" id="KW-0472">Membrane</keyword>
<evidence type="ECO:0000256" key="2">
    <source>
        <dbReference type="SAM" id="Phobius"/>
    </source>
</evidence>
<dbReference type="GO" id="GO:0004674">
    <property type="term" value="F:protein serine/threonine kinase activity"/>
    <property type="evidence" value="ECO:0007669"/>
    <property type="project" value="TreeGrafter"/>
</dbReference>